<dbReference type="NCBIfam" id="TIGR00456">
    <property type="entry name" value="argS"/>
    <property type="match status" value="1"/>
</dbReference>
<reference evidence="13 14" key="1">
    <citation type="journal article" date="2015" name="Genom Data">
        <title>Draft genome sequence of a multidrug-resistant Chryseobacterium indologenes isolate from Malaysia.</title>
        <authorList>
            <person name="Yu C.Y."/>
            <person name="Ang G.Y."/>
            <person name="Cheng H.J."/>
            <person name="Cheong Y.M."/>
            <person name="Yin W.F."/>
            <person name="Chan K.G."/>
        </authorList>
    </citation>
    <scope>NUCLEOTIDE SEQUENCE [LARGE SCALE GENOMIC DNA]</scope>
    <source>
        <strain evidence="13 14">CI_885</strain>
    </source>
</reference>
<dbReference type="AlphaFoldDB" id="A0A0N1KSB5"/>
<dbReference type="EMBL" id="LJOD01000003">
    <property type="protein sequence ID" value="KPE51927.1"/>
    <property type="molecule type" value="Genomic_DNA"/>
</dbReference>
<dbReference type="Pfam" id="PF00750">
    <property type="entry name" value="tRNA-synt_1d"/>
    <property type="match status" value="2"/>
</dbReference>
<dbReference type="Gene3D" id="3.30.1360.70">
    <property type="entry name" value="Arginyl tRNA synthetase N-terminal domain"/>
    <property type="match status" value="1"/>
</dbReference>
<dbReference type="Proteomes" id="UP000037953">
    <property type="component" value="Unassembled WGS sequence"/>
</dbReference>
<keyword evidence="5 9" id="KW-0067">ATP-binding</keyword>
<dbReference type="InterPro" id="IPR001278">
    <property type="entry name" value="Arg-tRNA-ligase"/>
</dbReference>
<keyword evidence="7 9" id="KW-0030">Aminoacyl-tRNA synthetase</keyword>
<dbReference type="SMART" id="SM01016">
    <property type="entry name" value="Arg_tRNA_synt_N"/>
    <property type="match status" value="1"/>
</dbReference>
<dbReference type="InterPro" id="IPR001412">
    <property type="entry name" value="aa-tRNA-synth_I_CS"/>
</dbReference>
<keyword evidence="4 9" id="KW-0547">Nucleotide-binding</keyword>
<comment type="similarity">
    <text evidence="1 9 10">Belongs to the class-I aminoacyl-tRNA synthetase family.</text>
</comment>
<dbReference type="GO" id="GO:0005737">
    <property type="term" value="C:cytoplasm"/>
    <property type="evidence" value="ECO:0007669"/>
    <property type="project" value="UniProtKB-SubCell"/>
</dbReference>
<dbReference type="RefSeq" id="WP_062697613.1">
    <property type="nucleotide sequence ID" value="NZ_LJOD01000003.1"/>
</dbReference>
<dbReference type="Pfam" id="PF03485">
    <property type="entry name" value="Arg_tRNA_synt_N"/>
    <property type="match status" value="1"/>
</dbReference>
<evidence type="ECO:0000256" key="8">
    <source>
        <dbReference type="ARBA" id="ARBA00049339"/>
    </source>
</evidence>
<evidence type="ECO:0000256" key="3">
    <source>
        <dbReference type="ARBA" id="ARBA00022598"/>
    </source>
</evidence>
<protein>
    <recommendedName>
        <fullName evidence="9">Arginine--tRNA ligase</fullName>
        <ecNumber evidence="9">6.1.1.19</ecNumber>
    </recommendedName>
    <alternativeName>
        <fullName evidence="9">Arginyl-tRNA synthetase</fullName>
        <shortName evidence="9">ArgRS</shortName>
    </alternativeName>
</protein>
<dbReference type="InterPro" id="IPR036695">
    <property type="entry name" value="Arg-tRNA-synth_N_sf"/>
</dbReference>
<dbReference type="SUPFAM" id="SSF55190">
    <property type="entry name" value="Arginyl-tRNA synthetase (ArgRS), N-terminal 'additional' domain"/>
    <property type="match status" value="1"/>
</dbReference>
<evidence type="ECO:0000256" key="2">
    <source>
        <dbReference type="ARBA" id="ARBA00022490"/>
    </source>
</evidence>
<dbReference type="PANTHER" id="PTHR11956:SF5">
    <property type="entry name" value="ARGININE--TRNA LIGASE, CYTOPLASMIC"/>
    <property type="match status" value="1"/>
</dbReference>
<feature type="short sequence motif" description="'HIGH' region" evidence="9">
    <location>
        <begin position="119"/>
        <end position="129"/>
    </location>
</feature>
<dbReference type="HAMAP" id="MF_00123">
    <property type="entry name" value="Arg_tRNA_synth"/>
    <property type="match status" value="1"/>
</dbReference>
<evidence type="ECO:0000256" key="10">
    <source>
        <dbReference type="RuleBase" id="RU363038"/>
    </source>
</evidence>
<proteinExistence type="inferred from homology"/>
<dbReference type="OrthoDB" id="9805987at2"/>
<accession>A0A0N1KSB5</accession>
<dbReference type="GO" id="GO:0005524">
    <property type="term" value="F:ATP binding"/>
    <property type="evidence" value="ECO:0007669"/>
    <property type="project" value="UniProtKB-UniRule"/>
</dbReference>
<dbReference type="InterPro" id="IPR009080">
    <property type="entry name" value="tRNAsynth_Ia_anticodon-bd"/>
</dbReference>
<dbReference type="Gene3D" id="1.10.730.10">
    <property type="entry name" value="Isoleucyl-tRNA Synthetase, Domain 1"/>
    <property type="match status" value="1"/>
</dbReference>
<name>A0A0N1KSB5_CHRID</name>
<evidence type="ECO:0000313" key="14">
    <source>
        <dbReference type="Proteomes" id="UP000037953"/>
    </source>
</evidence>
<dbReference type="PATRIC" id="fig|253.9.peg.3041"/>
<dbReference type="GO" id="GO:0006420">
    <property type="term" value="P:arginyl-tRNA aminoacylation"/>
    <property type="evidence" value="ECO:0007669"/>
    <property type="project" value="UniProtKB-UniRule"/>
</dbReference>
<dbReference type="InterPro" id="IPR005148">
    <property type="entry name" value="Arg-tRNA-synth_N"/>
</dbReference>
<evidence type="ECO:0000256" key="9">
    <source>
        <dbReference type="HAMAP-Rule" id="MF_00123"/>
    </source>
</evidence>
<dbReference type="InterPro" id="IPR014729">
    <property type="entry name" value="Rossmann-like_a/b/a_fold"/>
</dbReference>
<dbReference type="InterPro" id="IPR035684">
    <property type="entry name" value="ArgRS_core"/>
</dbReference>
<dbReference type="Gene3D" id="3.40.50.620">
    <property type="entry name" value="HUPs"/>
    <property type="match status" value="1"/>
</dbReference>
<keyword evidence="6 9" id="KW-0648">Protein biosynthesis</keyword>
<comment type="subunit">
    <text evidence="9">Monomer.</text>
</comment>
<dbReference type="InterPro" id="IPR008909">
    <property type="entry name" value="DALR_anticod-bd"/>
</dbReference>
<comment type="subcellular location">
    <subcellularLocation>
        <location evidence="9">Cytoplasm</location>
    </subcellularLocation>
</comment>
<dbReference type="SUPFAM" id="SSF52374">
    <property type="entry name" value="Nucleotidylyl transferase"/>
    <property type="match status" value="2"/>
</dbReference>
<dbReference type="Pfam" id="PF05746">
    <property type="entry name" value="DALR_1"/>
    <property type="match status" value="1"/>
</dbReference>
<dbReference type="PANTHER" id="PTHR11956">
    <property type="entry name" value="ARGINYL-TRNA SYNTHETASE"/>
    <property type="match status" value="1"/>
</dbReference>
<evidence type="ECO:0000259" key="12">
    <source>
        <dbReference type="SMART" id="SM01016"/>
    </source>
</evidence>
<keyword evidence="3 9" id="KW-0436">Ligase</keyword>
<evidence type="ECO:0000256" key="6">
    <source>
        <dbReference type="ARBA" id="ARBA00022917"/>
    </source>
</evidence>
<keyword evidence="2 9" id="KW-0963">Cytoplasm</keyword>
<feature type="domain" description="Arginyl tRNA synthetase N-terminal" evidence="12">
    <location>
        <begin position="5"/>
        <end position="86"/>
    </location>
</feature>
<dbReference type="EC" id="6.1.1.19" evidence="9"/>
<evidence type="ECO:0000256" key="1">
    <source>
        <dbReference type="ARBA" id="ARBA00005594"/>
    </source>
</evidence>
<evidence type="ECO:0000259" key="11">
    <source>
        <dbReference type="SMART" id="SM00836"/>
    </source>
</evidence>
<comment type="caution">
    <text evidence="13">The sequence shown here is derived from an EMBL/GenBank/DDBJ whole genome shotgun (WGS) entry which is preliminary data.</text>
</comment>
<organism evidence="13 14">
    <name type="scientific">Chryseobacterium indologenes</name>
    <name type="common">Flavobacterium indologenes</name>
    <dbReference type="NCBI Taxonomy" id="253"/>
    <lineage>
        <taxon>Bacteria</taxon>
        <taxon>Pseudomonadati</taxon>
        <taxon>Bacteroidota</taxon>
        <taxon>Flavobacteriia</taxon>
        <taxon>Flavobacteriales</taxon>
        <taxon>Weeksellaceae</taxon>
        <taxon>Chryseobacterium group</taxon>
        <taxon>Chryseobacterium</taxon>
    </lineage>
</organism>
<feature type="domain" description="DALR anticodon binding" evidence="11">
    <location>
        <begin position="590"/>
        <end position="704"/>
    </location>
</feature>
<sequence length="704" mass="80593">MNIKNNIEEKLSEVILNVYQLKGINLEVQENKTEFEGDFTIVTFPLVKQLKKNPESIGVELGEALTEQTDLFESFNVVKGFLNVKVNNQLFVDNFRSVNRDIDTIEKKNSTVMVEYSSPNTNKPLHLGHIRNNLLGFSVAQILREAGYDVIKTQIINDRGIHICKSMLAWEKFGNGDTPETTHTKGDKFVGNYYVEFDKELKRQVNIIYKDFRKNNFDTFDTNKKAEVANLNGKIDILEAKKKELLDNLDYSEVSNLHPQFEIHLKDALENDLLLSKIPNSVLKAVSKKEGEGKTADEEEIKLIKKQTNTFLAIFKDVLEAEAKLEAEKSNLKEICKPVSEVMKEAQKMLVDWEDGDQTVRNLWKEMNSWVYKGFNETYKRLGVDFDQVQYESNTYLLGKDLIQEGLDKGVLYKKEDGSVWCDLTDEGLDQKLLLRSDGTSVYMTQDLGTAVERFKDNDIQKLIYTVGNEQDYHFQVLFKILKKLGYEWADHLYHLSYGMVELPEGKMKSREGTVVDADDLMQEMYETAKSITIELGKLEGLSDEEKEASYEIIGLAALKYFMLKVDPKKKMLFNPDESVEFSGNTGPFILYTYARIQSLLSKAEGDYTEISEVALNEYEKELIMLLANYKTVVEKAAEALSPALVANYVYDLVKSYNSFYQSNIILKLEDEEVKKFRLNLSDLTAKTIKKSLALLGIGTVNRM</sequence>
<dbReference type="PRINTS" id="PR01038">
    <property type="entry name" value="TRNASYNTHARG"/>
</dbReference>
<comment type="catalytic activity">
    <reaction evidence="8 9">
        <text>tRNA(Arg) + L-arginine + ATP = L-arginyl-tRNA(Arg) + AMP + diphosphate</text>
        <dbReference type="Rhea" id="RHEA:20301"/>
        <dbReference type="Rhea" id="RHEA-COMP:9658"/>
        <dbReference type="Rhea" id="RHEA-COMP:9673"/>
        <dbReference type="ChEBI" id="CHEBI:30616"/>
        <dbReference type="ChEBI" id="CHEBI:32682"/>
        <dbReference type="ChEBI" id="CHEBI:33019"/>
        <dbReference type="ChEBI" id="CHEBI:78442"/>
        <dbReference type="ChEBI" id="CHEBI:78513"/>
        <dbReference type="ChEBI" id="CHEBI:456215"/>
        <dbReference type="EC" id="6.1.1.19"/>
    </reaction>
</comment>
<dbReference type="SUPFAM" id="SSF47323">
    <property type="entry name" value="Anticodon-binding domain of a subclass of class I aminoacyl-tRNA synthetases"/>
    <property type="match status" value="1"/>
</dbReference>
<evidence type="ECO:0000256" key="4">
    <source>
        <dbReference type="ARBA" id="ARBA00022741"/>
    </source>
</evidence>
<gene>
    <name evidence="9" type="primary">argS</name>
    <name evidence="13" type="ORF">AOB46_06805</name>
</gene>
<dbReference type="GO" id="GO:0004814">
    <property type="term" value="F:arginine-tRNA ligase activity"/>
    <property type="evidence" value="ECO:0007669"/>
    <property type="project" value="UniProtKB-UniRule"/>
</dbReference>
<dbReference type="SMART" id="SM00836">
    <property type="entry name" value="DALR_1"/>
    <property type="match status" value="1"/>
</dbReference>
<evidence type="ECO:0000313" key="13">
    <source>
        <dbReference type="EMBL" id="KPE51927.1"/>
    </source>
</evidence>
<reference evidence="14" key="2">
    <citation type="submission" date="2015-09" db="EMBL/GenBank/DDBJ databases">
        <title>Draft genome sequence of a multidrug-resistant Chryseobacterium indologenes isolate from Malaysia.</title>
        <authorList>
            <person name="Yu C.Y."/>
            <person name="Ang G.Y."/>
            <person name="Chan K.-G."/>
        </authorList>
    </citation>
    <scope>NUCLEOTIDE SEQUENCE [LARGE SCALE GENOMIC DNA]</scope>
    <source>
        <strain evidence="14">CI_885</strain>
    </source>
</reference>
<evidence type="ECO:0000256" key="7">
    <source>
        <dbReference type="ARBA" id="ARBA00023146"/>
    </source>
</evidence>
<dbReference type="PROSITE" id="PS00178">
    <property type="entry name" value="AA_TRNA_LIGASE_I"/>
    <property type="match status" value="1"/>
</dbReference>
<evidence type="ECO:0000256" key="5">
    <source>
        <dbReference type="ARBA" id="ARBA00022840"/>
    </source>
</evidence>